<feature type="region of interest" description="Disordered" evidence="1">
    <location>
        <begin position="1"/>
        <end position="43"/>
    </location>
</feature>
<feature type="non-terminal residue" evidence="2">
    <location>
        <position position="43"/>
    </location>
</feature>
<gene>
    <name evidence="2" type="ORF">KPH14_000707</name>
</gene>
<accession>A0AAD9REM5</accession>
<reference evidence="2" key="1">
    <citation type="submission" date="2021-08" db="EMBL/GenBank/DDBJ databases">
        <authorList>
            <person name="Misof B."/>
            <person name="Oliver O."/>
            <person name="Podsiadlowski L."/>
            <person name="Donath A."/>
            <person name="Peters R."/>
            <person name="Mayer C."/>
            <person name="Rust J."/>
            <person name="Gunkel S."/>
            <person name="Lesny P."/>
            <person name="Martin S."/>
            <person name="Oeyen J.P."/>
            <person name="Petersen M."/>
            <person name="Panagiotis P."/>
            <person name="Wilbrandt J."/>
            <person name="Tanja T."/>
        </authorList>
    </citation>
    <scope>NUCLEOTIDE SEQUENCE</scope>
    <source>
        <strain evidence="2">GBR_01_08_01A</strain>
        <tissue evidence="2">Thorax + abdomen</tissue>
    </source>
</reference>
<evidence type="ECO:0000313" key="2">
    <source>
        <dbReference type="EMBL" id="KAK2578336.1"/>
    </source>
</evidence>
<protein>
    <submittedName>
        <fullName evidence="2">Uncharacterized protein</fullName>
    </submittedName>
</protein>
<sequence>MMGTRDGSVYEREEGDEPRELNLAGFAGVRASSPGRVEGAAER</sequence>
<evidence type="ECO:0000256" key="1">
    <source>
        <dbReference type="SAM" id="MobiDB-lite"/>
    </source>
</evidence>
<keyword evidence="3" id="KW-1185">Reference proteome</keyword>
<proteinExistence type="predicted"/>
<evidence type="ECO:0000313" key="3">
    <source>
        <dbReference type="Proteomes" id="UP001258017"/>
    </source>
</evidence>
<name>A0AAD9REM5_9HYME</name>
<dbReference type="AlphaFoldDB" id="A0AAD9REM5"/>
<organism evidence="2 3">
    <name type="scientific">Odynerus spinipes</name>
    <dbReference type="NCBI Taxonomy" id="1348599"/>
    <lineage>
        <taxon>Eukaryota</taxon>
        <taxon>Metazoa</taxon>
        <taxon>Ecdysozoa</taxon>
        <taxon>Arthropoda</taxon>
        <taxon>Hexapoda</taxon>
        <taxon>Insecta</taxon>
        <taxon>Pterygota</taxon>
        <taxon>Neoptera</taxon>
        <taxon>Endopterygota</taxon>
        <taxon>Hymenoptera</taxon>
        <taxon>Apocrita</taxon>
        <taxon>Aculeata</taxon>
        <taxon>Vespoidea</taxon>
        <taxon>Vespidae</taxon>
        <taxon>Eumeninae</taxon>
        <taxon>Odynerus</taxon>
    </lineage>
</organism>
<dbReference type="Proteomes" id="UP001258017">
    <property type="component" value="Unassembled WGS sequence"/>
</dbReference>
<reference evidence="2" key="2">
    <citation type="journal article" date="2023" name="Commun. Biol.">
        <title>Intrasexual cuticular hydrocarbon dimorphism in a wasp sheds light on hydrocarbon biosynthesis genes in Hymenoptera.</title>
        <authorList>
            <person name="Moris V.C."/>
            <person name="Podsiadlowski L."/>
            <person name="Martin S."/>
            <person name="Oeyen J.P."/>
            <person name="Donath A."/>
            <person name="Petersen M."/>
            <person name="Wilbrandt J."/>
            <person name="Misof B."/>
            <person name="Liedtke D."/>
            <person name="Thamm M."/>
            <person name="Scheiner R."/>
            <person name="Schmitt T."/>
            <person name="Niehuis O."/>
        </authorList>
    </citation>
    <scope>NUCLEOTIDE SEQUENCE</scope>
    <source>
        <strain evidence="2">GBR_01_08_01A</strain>
    </source>
</reference>
<comment type="caution">
    <text evidence="2">The sequence shown here is derived from an EMBL/GenBank/DDBJ whole genome shotgun (WGS) entry which is preliminary data.</text>
</comment>
<dbReference type="EMBL" id="JAIFRP010000416">
    <property type="protein sequence ID" value="KAK2578336.1"/>
    <property type="molecule type" value="Genomic_DNA"/>
</dbReference>